<name>A0A1E5T7G1_9FLAO</name>
<proteinExistence type="predicted"/>
<accession>A0A1E5T7G1</accession>
<keyword evidence="2" id="KW-1185">Reference proteome</keyword>
<evidence type="ECO:0000313" key="1">
    <source>
        <dbReference type="EMBL" id="OEK07286.1"/>
    </source>
</evidence>
<dbReference type="AlphaFoldDB" id="A0A1E5T7G1"/>
<organism evidence="1 2">
    <name type="scientific">Flavivirga aquatica</name>
    <dbReference type="NCBI Taxonomy" id="1849968"/>
    <lineage>
        <taxon>Bacteria</taxon>
        <taxon>Pseudomonadati</taxon>
        <taxon>Bacteroidota</taxon>
        <taxon>Flavobacteriia</taxon>
        <taxon>Flavobacteriales</taxon>
        <taxon>Flavobacteriaceae</taxon>
        <taxon>Flavivirga</taxon>
    </lineage>
</organism>
<dbReference type="STRING" id="1849968.A8C32_17765"/>
<evidence type="ECO:0000313" key="2">
    <source>
        <dbReference type="Proteomes" id="UP000095713"/>
    </source>
</evidence>
<gene>
    <name evidence="1" type="ORF">A8C32_17765</name>
</gene>
<protein>
    <submittedName>
        <fullName evidence="1">Uncharacterized protein</fullName>
    </submittedName>
</protein>
<dbReference type="EMBL" id="MDJD01000048">
    <property type="protein sequence ID" value="OEK07286.1"/>
    <property type="molecule type" value="Genomic_DNA"/>
</dbReference>
<reference evidence="1 2" key="1">
    <citation type="submission" date="2016-05" db="EMBL/GenBank/DDBJ databases">
        <title>Draft Genome Sequence of Algibacter sp. Strain SK-16 Isolated from the Surface Water of Aburatsubo Inlet.</title>
        <authorList>
            <person name="Wong S.-K."/>
            <person name="Yoshizawa S."/>
            <person name="Nakajima Y."/>
            <person name="Ogura Y."/>
            <person name="Tetsuya H."/>
            <person name="Hamasaki K."/>
        </authorList>
    </citation>
    <scope>NUCLEOTIDE SEQUENCE [LARGE SCALE GENOMIC DNA]</scope>
    <source>
        <strain evidence="1 2">SK-16</strain>
    </source>
</reference>
<sequence length="537" mass="61482">MEKTLNGKGSAVQIPKIVFDPKTTPEAEEPRFNKYGLDLTNPDYITYKRENLQAEIIGGIQTQVLTRFNVLLKIAKRPQQSAMDVYRNNVDLYNENNIQHFVKQAQIKLNLDATKITDFIYDLIERLEQYRKDKATYIPENHVIASPQPKVSKKVDKILRSDTLTEGLKQLFAKSGMACPKIGLQLFLIALSSKLPSTTHAILQGNPELTSILIQSFSKVLPNEVNRFKTSISDNVLYYAPDRNYWNNKVLLLPTIDKLGKNNTALSELISQGQVDRLVTENTTEGIYRAKNRLINGRLSLISSTNAGYNELCNNDNVVTLPLTNPKAIKQAITTHAIKKCGGLINETEVEQATKLLQFVFRELKPVNVVNPHLEQLNIARYFDEDYKQIKQFLQLTSLVTLLHQKQLGVTKKGNAIQAEVQPKHMLIVLELFQELWVKEESELSYKIATTFRNIKMVLQKGSPKNHQNTEFTVKAMRERLKMHPKTLSRHILALYDYNKIERTGGNQKDGYTYKVISWNDNTPMERFEQFKTEVSQ</sequence>
<comment type="caution">
    <text evidence="1">The sequence shown here is derived from an EMBL/GenBank/DDBJ whole genome shotgun (WGS) entry which is preliminary data.</text>
</comment>
<dbReference type="Proteomes" id="UP000095713">
    <property type="component" value="Unassembled WGS sequence"/>
</dbReference>